<dbReference type="PANTHER" id="PTHR31405">
    <property type="entry name" value="TRANSCRIPTION FACTOR PDR8-RELATED"/>
    <property type="match status" value="1"/>
</dbReference>
<accession>J7S420</accession>
<dbReference type="Pfam" id="PF00172">
    <property type="entry name" value="Zn_clus"/>
    <property type="match status" value="1"/>
</dbReference>
<dbReference type="GO" id="GO:0000981">
    <property type="term" value="F:DNA-binding transcription factor activity, RNA polymerase II-specific"/>
    <property type="evidence" value="ECO:0007669"/>
    <property type="project" value="InterPro"/>
</dbReference>
<evidence type="ECO:0000256" key="1">
    <source>
        <dbReference type="SAM" id="MobiDB-lite"/>
    </source>
</evidence>
<dbReference type="PROSITE" id="PS50048">
    <property type="entry name" value="ZN2_CY6_FUNGAL_2"/>
    <property type="match status" value="1"/>
</dbReference>
<dbReference type="CDD" id="cd12148">
    <property type="entry name" value="fungal_TF_MHR"/>
    <property type="match status" value="1"/>
</dbReference>
<organism evidence="3 4">
    <name type="scientific">Huiozyma naganishii (strain ATCC MYA-139 / BCRC 22969 / CBS 8797 / KCTC 17520 / NBRC 10181 / NCYC 3082 / Yp74L-3)</name>
    <name type="common">Yeast</name>
    <name type="synonym">Kazachstania naganishii</name>
    <dbReference type="NCBI Taxonomy" id="1071383"/>
    <lineage>
        <taxon>Eukaryota</taxon>
        <taxon>Fungi</taxon>
        <taxon>Dikarya</taxon>
        <taxon>Ascomycota</taxon>
        <taxon>Saccharomycotina</taxon>
        <taxon>Saccharomycetes</taxon>
        <taxon>Saccharomycetales</taxon>
        <taxon>Saccharomycetaceae</taxon>
        <taxon>Huiozyma</taxon>
    </lineage>
</organism>
<evidence type="ECO:0000313" key="3">
    <source>
        <dbReference type="EMBL" id="CCK72957.1"/>
    </source>
</evidence>
<feature type="compositionally biased region" description="Low complexity" evidence="1">
    <location>
        <begin position="759"/>
        <end position="777"/>
    </location>
</feature>
<dbReference type="AlphaFoldDB" id="J7S420"/>
<dbReference type="SUPFAM" id="SSF57701">
    <property type="entry name" value="Zn2/Cys6 DNA-binding domain"/>
    <property type="match status" value="1"/>
</dbReference>
<dbReference type="EMBL" id="HE978326">
    <property type="protein sequence ID" value="CCK72957.1"/>
    <property type="molecule type" value="Genomic_DNA"/>
</dbReference>
<protein>
    <recommendedName>
        <fullName evidence="2">Zn(2)-C6 fungal-type domain-containing protein</fullName>
    </recommendedName>
</protein>
<proteinExistence type="predicted"/>
<evidence type="ECO:0000313" key="4">
    <source>
        <dbReference type="Proteomes" id="UP000006310"/>
    </source>
</evidence>
<dbReference type="OMA" id="SSHWIRA"/>
<reference evidence="3 4" key="1">
    <citation type="journal article" date="2011" name="Proc. Natl. Acad. Sci. U.S.A.">
        <title>Evolutionary erosion of yeast sex chromosomes by mating-type switching accidents.</title>
        <authorList>
            <person name="Gordon J.L."/>
            <person name="Armisen D."/>
            <person name="Proux-Wera E."/>
            <person name="Oheigeartaigh S.S."/>
            <person name="Byrne K.P."/>
            <person name="Wolfe K.H."/>
        </authorList>
    </citation>
    <scope>NUCLEOTIDE SEQUENCE [LARGE SCALE GENOMIC DNA]</scope>
    <source>
        <strain evidence="4">ATCC MYA-139 / BCRC 22969 / CBS 8797 / CCRC 22969 / KCTC 17520 / NBRC 10181 / NCYC 3082</strain>
    </source>
</reference>
<dbReference type="eggNOG" id="ENOG502SJDI">
    <property type="taxonomic scope" value="Eukaryota"/>
</dbReference>
<dbReference type="InterPro" id="IPR036864">
    <property type="entry name" value="Zn2-C6_fun-type_DNA-bd_sf"/>
</dbReference>
<dbReference type="GO" id="GO:0008270">
    <property type="term" value="F:zinc ion binding"/>
    <property type="evidence" value="ECO:0007669"/>
    <property type="project" value="InterPro"/>
</dbReference>
<feature type="region of interest" description="Disordered" evidence="1">
    <location>
        <begin position="746"/>
        <end position="812"/>
    </location>
</feature>
<sequence length="841" mass="95081">MDTQHTRVAKQRRRKRVKSCLFCRHRKLKCDQAVPLCSSCKVRNKTVCIYADSPDDGWSPLDLEREALCGTTGKGRSKRTTVTVGAGTGPVAPIVATQGFEPLKAVEQYIVTPREWDAAKNSFADYLHCRGDGQMELRGPLAVLTLVQRSNPGFYNKWQQLWNKVDYSRGKWFAQLAPKFDPWTSPFTTGPVSLLNVCRDLPTFEQILVQINVFFHAYNSELYLTSTALDQQKVLNIFYNSFTPDNSRVLPNGERPVLMLRYDQGGNYYKVGIILMILQLTFYHYQVPESIQRVSKQLVSADTDGIFYMERLQFLLLSCHYQQVFFLHKFSGDSSTMTNLISQLTAGAVSMGLHKNISKVYKGQEPVVGNLRSIENLWSWILLSDLQYSLHFGKPLTLTSDTYDYPETGVVRGGGTIRTPAPDAMTTVVTSGTNLQDLTKDFNFYSRLSRLLKLARPILTNIHNKRLSPSHLPTEVERVLEFIEREFPNLSQFTRESTSNVTVSIHDYFILGIALTLVISLNALFTVTFESKPLTFNNDQFQTLLFSLNFVKHLLLKCQRMDQERFGSNKNAQYTLKYLPSSTFTVQGLWLRTIGTFHAFMYWKITHFSQGVYFTCDSVQPNWPADNLRPVNKGTVLNLMTCYHAYIRAMQHLALDGRGKANSLRNLLDQIPYYSKVMAMENVLRTIVEEAISYRREAESKRIIPAKYGLFTSFMLKDPQPSRRNDPARYDPEMIKNAFKEFPTTSLDKDVPRVGSPFGNGSSSTNVSGRRSSNSTSGGVGTGSAGSTGGDCRILADAPGSDADSTAPGQLDPCNLLEEEFWSNYNVGWEKLLDSTDTLQR</sequence>
<dbReference type="Gene3D" id="4.10.240.10">
    <property type="entry name" value="Zn(2)-C6 fungal-type DNA-binding domain"/>
    <property type="match status" value="1"/>
</dbReference>
<dbReference type="GeneID" id="34528737"/>
<dbReference type="CDD" id="cd00067">
    <property type="entry name" value="GAL4"/>
    <property type="match status" value="1"/>
</dbReference>
<dbReference type="RefSeq" id="XP_022467201.1">
    <property type="nucleotide sequence ID" value="XM_022610957.1"/>
</dbReference>
<evidence type="ECO:0000259" key="2">
    <source>
        <dbReference type="PROSITE" id="PS50048"/>
    </source>
</evidence>
<reference evidence="4" key="2">
    <citation type="submission" date="2012-08" db="EMBL/GenBank/DDBJ databases">
        <title>Genome sequence of Kazachstania naganishii.</title>
        <authorList>
            <person name="Gordon J.L."/>
            <person name="Armisen D."/>
            <person name="Proux-Wera E."/>
            <person name="OhEigeartaigh S.S."/>
            <person name="Byrne K.P."/>
            <person name="Wolfe K.H."/>
        </authorList>
    </citation>
    <scope>NUCLEOTIDE SEQUENCE [LARGE SCALE GENOMIC DNA]</scope>
    <source>
        <strain evidence="4">ATCC MYA-139 / BCRC 22969 / CBS 8797 / CCRC 22969 / KCTC 17520 / NBRC 10181 / NCYC 3082</strain>
    </source>
</reference>
<feature type="compositionally biased region" description="Gly residues" evidence="1">
    <location>
        <begin position="778"/>
        <end position="789"/>
    </location>
</feature>
<dbReference type="InterPro" id="IPR052693">
    <property type="entry name" value="Yeast_MDR_Regulatory"/>
</dbReference>
<dbReference type="SMART" id="SM00066">
    <property type="entry name" value="GAL4"/>
    <property type="match status" value="1"/>
</dbReference>
<dbReference type="OrthoDB" id="4356994at2759"/>
<dbReference type="KEGG" id="kng:KNAG_0M01040"/>
<feature type="domain" description="Zn(2)-C6 fungal-type" evidence="2">
    <location>
        <begin position="19"/>
        <end position="50"/>
    </location>
</feature>
<name>J7S420_HUIN7</name>
<dbReference type="Proteomes" id="UP000006310">
    <property type="component" value="Chromosome 13"/>
</dbReference>
<keyword evidence="4" id="KW-1185">Reference proteome</keyword>
<dbReference type="InterPro" id="IPR001138">
    <property type="entry name" value="Zn2Cys6_DnaBD"/>
</dbReference>
<gene>
    <name evidence="3" type="primary">KNAG0M01040</name>
    <name evidence="3" type="ordered locus">KNAG_0M01040</name>
</gene>
<dbReference type="PANTHER" id="PTHR31405:SF8">
    <property type="entry name" value="TRANSCRIPTION FACTOR PDR8-RELATED"/>
    <property type="match status" value="1"/>
</dbReference>
<dbReference type="HOGENOM" id="CLU_010594_0_0_1"/>
<dbReference type="PROSITE" id="PS00463">
    <property type="entry name" value="ZN2_CY6_FUNGAL_1"/>
    <property type="match status" value="1"/>
</dbReference>